<dbReference type="Gene3D" id="2.40.50.140">
    <property type="entry name" value="Nucleic acid-binding proteins"/>
    <property type="match status" value="6"/>
</dbReference>
<dbReference type="AlphaFoldDB" id="A0A8T8KDC9"/>
<feature type="domain" description="Replication factor A C-terminal" evidence="3">
    <location>
        <begin position="675"/>
        <end position="781"/>
    </location>
</feature>
<evidence type="ECO:0000313" key="5">
    <source>
        <dbReference type="Proteomes" id="UP000681041"/>
    </source>
</evidence>
<feature type="domain" description="OB" evidence="2">
    <location>
        <begin position="81"/>
        <end position="157"/>
    </location>
</feature>
<dbReference type="NCBIfam" id="NF009030">
    <property type="entry name" value="PRK12366.1-1"/>
    <property type="match status" value="1"/>
</dbReference>
<organism evidence="4 5">
    <name type="scientific">Methanobacterium alkalithermotolerans</name>
    <dbReference type="NCBI Taxonomy" id="2731220"/>
    <lineage>
        <taxon>Archaea</taxon>
        <taxon>Methanobacteriati</taxon>
        <taxon>Methanobacteriota</taxon>
        <taxon>Methanomada group</taxon>
        <taxon>Methanobacteria</taxon>
        <taxon>Methanobacteriales</taxon>
        <taxon>Methanobacteriaceae</taxon>
        <taxon>Methanobacterium</taxon>
    </lineage>
</organism>
<dbReference type="EMBL" id="CP058560">
    <property type="protein sequence ID" value="QUH23371.1"/>
    <property type="molecule type" value="Genomic_DNA"/>
</dbReference>
<dbReference type="InterPro" id="IPR013955">
    <property type="entry name" value="Rep_factor-A_C"/>
</dbReference>
<protein>
    <submittedName>
        <fullName evidence="4">Replication protein A</fullName>
    </submittedName>
</protein>
<sequence>MNKEIKQEYLKIKDKISQEEFLKRMEGMKKEYEDVSFMNDIDMARMIVAEFTKEKNEPLADKKDHKMDKISKMEEGADKLTLKGRVMQISNPKKFTTRKGKEGKVANLVVADETEDVRVVFWTENIKLLKKIKEGDVIHIHGVSVKEGYRGRKEIHLQPRSTIDVLDEDANLPVYHEEITPINSIEEDQEVNIIARIVRISRIRTFDRDGNEGKVASLELQDETGQITYTLWNRDTDLIKDLDLQENDPVKILGAQSRSREGEISLTHSWVGRIIKGDYDVPEIEEKMFKIGDAHEKKDISVIGLVTKVQDPITFERSDGSAGSVKSIEIADDTGKIRVTLWNDDTSLNINKGDILKIMGGNVEFDEYAAEGYRINTNWNSRIVINPESDKKLVELLNEYKKHLEPVKIGNIVDIQDEGEEIDIVGRIVSINEPREFQREDGSTGLVRSADIADETGVVKISLWDDKAHTGLKIGEAIRIENARTKLGLYSVDLSIGKTSRLLEPQKDDLKDLPSFEELEDIIYTSKKIDDLEEDDRNLKLVARVIDLYDPNEFQRDDGSPGIVRSMEVGDDTGSIRASLWDDKAEIPLNIGDAIIIQNPQVKFRNDHLELSIGRNTQINRAKDKDLESLPTFQELEDMIYTPKSIENLEEEDRNVKISGELTEAFGGRILSYRCPNCNNRLESSEEEYICDFCGEETDEPRYLLMVPARIEDDTGDIRVTFFGKQAEKLLEMSTQEVADVIAKSADEGALEEKVEDLNGRNITIIGDANFDEYNEEVRLNPKKIVKIEL</sequence>
<evidence type="ECO:0000259" key="3">
    <source>
        <dbReference type="Pfam" id="PF08646"/>
    </source>
</evidence>
<dbReference type="GO" id="GO:0010212">
    <property type="term" value="P:response to ionizing radiation"/>
    <property type="evidence" value="ECO:0007669"/>
    <property type="project" value="TreeGrafter"/>
</dbReference>
<accession>A0A8T8KDC9</accession>
<dbReference type="Pfam" id="PF08646">
    <property type="entry name" value="Rep_fac-A_C"/>
    <property type="match status" value="1"/>
</dbReference>
<dbReference type="PANTHER" id="PTHR13356">
    <property type="entry name" value="OB FOLD NUCLEIC ACID BINDING PROTEIN-RELATED"/>
    <property type="match status" value="1"/>
</dbReference>
<dbReference type="CDD" id="cd04491">
    <property type="entry name" value="SoSSB_OBF"/>
    <property type="match status" value="5"/>
</dbReference>
<keyword evidence="1" id="KW-0238">DNA-binding</keyword>
<dbReference type="OrthoDB" id="6262at2157"/>
<dbReference type="InterPro" id="IPR004365">
    <property type="entry name" value="NA-bd_OB_tRNA"/>
</dbReference>
<proteinExistence type="predicted"/>
<evidence type="ECO:0000313" key="4">
    <source>
        <dbReference type="EMBL" id="QUH23371.1"/>
    </source>
</evidence>
<dbReference type="GO" id="GO:0000724">
    <property type="term" value="P:double-strand break repair via homologous recombination"/>
    <property type="evidence" value="ECO:0007669"/>
    <property type="project" value="TreeGrafter"/>
</dbReference>
<keyword evidence="5" id="KW-1185">Reference proteome</keyword>
<evidence type="ECO:0000256" key="1">
    <source>
        <dbReference type="ARBA" id="ARBA00023125"/>
    </source>
</evidence>
<dbReference type="SUPFAM" id="SSF50249">
    <property type="entry name" value="Nucleic acid-binding proteins"/>
    <property type="match status" value="6"/>
</dbReference>
<gene>
    <name evidence="4" type="ORF">HYG87_06150</name>
</gene>
<dbReference type="RefSeq" id="WP_211532328.1">
    <property type="nucleotide sequence ID" value="NZ_CP058560.1"/>
</dbReference>
<reference evidence="4" key="1">
    <citation type="submission" date="2020-07" db="EMBL/GenBank/DDBJ databases">
        <title>Methanobacterium. sp. MethCan genome.</title>
        <authorList>
            <person name="Postec A."/>
            <person name="Quemeneur M."/>
        </authorList>
    </citation>
    <scope>NUCLEOTIDE SEQUENCE</scope>
    <source>
        <strain evidence="4">MethCAN</strain>
    </source>
</reference>
<feature type="domain" description="OB" evidence="2">
    <location>
        <begin position="196"/>
        <end position="268"/>
    </location>
</feature>
<dbReference type="Pfam" id="PF01336">
    <property type="entry name" value="tRNA_anti-codon"/>
    <property type="match status" value="2"/>
</dbReference>
<dbReference type="InterPro" id="IPR051231">
    <property type="entry name" value="SOSS-B"/>
</dbReference>
<dbReference type="KEGG" id="meme:HYG87_06150"/>
<dbReference type="GeneID" id="64820329"/>
<evidence type="ECO:0000259" key="2">
    <source>
        <dbReference type="Pfam" id="PF01336"/>
    </source>
</evidence>
<dbReference type="GO" id="GO:0003677">
    <property type="term" value="F:DNA binding"/>
    <property type="evidence" value="ECO:0007669"/>
    <property type="project" value="UniProtKB-KW"/>
</dbReference>
<dbReference type="PANTHER" id="PTHR13356:SF0">
    <property type="entry name" value="SOSS COMPLEX SUBUNIT B HOMOLOG"/>
    <property type="match status" value="1"/>
</dbReference>
<dbReference type="InterPro" id="IPR012340">
    <property type="entry name" value="NA-bd_OB-fold"/>
</dbReference>
<dbReference type="Proteomes" id="UP000681041">
    <property type="component" value="Chromosome"/>
</dbReference>
<name>A0A8T8KDC9_9EURY</name>